<dbReference type="FunFam" id="1.25.40.10:FF:000031">
    <property type="entry name" value="Pentatricopeptide repeat-containing protein mitochondrial"/>
    <property type="match status" value="1"/>
</dbReference>
<evidence type="ECO:0000256" key="2">
    <source>
        <dbReference type="ARBA" id="ARBA00022946"/>
    </source>
</evidence>
<dbReference type="PANTHER" id="PTHR47926">
    <property type="entry name" value="PENTATRICOPEPTIDE REPEAT-CONTAINING PROTEIN"/>
    <property type="match status" value="1"/>
</dbReference>
<organism evidence="4">
    <name type="scientific">Ananas comosus var. bracteatus</name>
    <name type="common">red pineapple</name>
    <dbReference type="NCBI Taxonomy" id="296719"/>
    <lineage>
        <taxon>Eukaryota</taxon>
        <taxon>Viridiplantae</taxon>
        <taxon>Streptophyta</taxon>
        <taxon>Embryophyta</taxon>
        <taxon>Tracheophyta</taxon>
        <taxon>Spermatophyta</taxon>
        <taxon>Magnoliopsida</taxon>
        <taxon>Liliopsida</taxon>
        <taxon>Poales</taxon>
        <taxon>Bromeliaceae</taxon>
        <taxon>Bromelioideae</taxon>
        <taxon>Ananas</taxon>
    </lineage>
</organism>
<dbReference type="FunFam" id="1.25.40.10:FF:000343">
    <property type="entry name" value="Pentatricopeptide repeat-containing protein At3g58590"/>
    <property type="match status" value="1"/>
</dbReference>
<protein>
    <recommendedName>
        <fullName evidence="5">Pentatricopeptide repeat-containing protein</fullName>
    </recommendedName>
</protein>
<dbReference type="EMBL" id="CAJEUB010000027">
    <property type="protein sequence ID" value="CAD1846948.1"/>
    <property type="molecule type" value="Genomic_DNA"/>
</dbReference>
<evidence type="ECO:0000256" key="1">
    <source>
        <dbReference type="ARBA" id="ARBA00022737"/>
    </source>
</evidence>
<dbReference type="AlphaFoldDB" id="A0A6V7QVH9"/>
<keyword evidence="1" id="KW-0677">Repeat</keyword>
<dbReference type="InterPro" id="IPR011990">
    <property type="entry name" value="TPR-like_helical_dom_sf"/>
</dbReference>
<dbReference type="PROSITE" id="PS51375">
    <property type="entry name" value="PPR"/>
    <property type="match status" value="3"/>
</dbReference>
<keyword evidence="2" id="KW-0809">Transit peptide</keyword>
<dbReference type="InterPro" id="IPR002885">
    <property type="entry name" value="PPR_rpt"/>
</dbReference>
<dbReference type="Pfam" id="PF13041">
    <property type="entry name" value="PPR_2"/>
    <property type="match status" value="2"/>
</dbReference>
<reference evidence="4" key="1">
    <citation type="submission" date="2020-07" db="EMBL/GenBank/DDBJ databases">
        <authorList>
            <person name="Lin J."/>
        </authorList>
    </citation>
    <scope>NUCLEOTIDE SEQUENCE</scope>
</reference>
<dbReference type="Pfam" id="PF01535">
    <property type="entry name" value="PPR"/>
    <property type="match status" value="2"/>
</dbReference>
<evidence type="ECO:0000313" key="4">
    <source>
        <dbReference type="EMBL" id="CAD1846948.1"/>
    </source>
</evidence>
<feature type="repeat" description="PPR" evidence="3">
    <location>
        <begin position="424"/>
        <end position="458"/>
    </location>
</feature>
<feature type="repeat" description="PPR" evidence="3">
    <location>
        <begin position="188"/>
        <end position="222"/>
    </location>
</feature>
<accession>A0A6V7QVH9</accession>
<evidence type="ECO:0000256" key="3">
    <source>
        <dbReference type="PROSITE-ProRule" id="PRU00708"/>
    </source>
</evidence>
<gene>
    <name evidence="4" type="ORF">CB5_LOCUS30159</name>
</gene>
<evidence type="ECO:0008006" key="5">
    <source>
        <dbReference type="Google" id="ProtNLM"/>
    </source>
</evidence>
<feature type="repeat" description="PPR" evidence="3">
    <location>
        <begin position="322"/>
        <end position="352"/>
    </location>
</feature>
<dbReference type="Gene3D" id="1.25.40.10">
    <property type="entry name" value="Tetratricopeptide repeat domain"/>
    <property type="match status" value="3"/>
</dbReference>
<dbReference type="InterPro" id="IPR046960">
    <property type="entry name" value="PPR_At4g14850-like_plant"/>
</dbReference>
<name>A0A6V7QVH9_ANACO</name>
<dbReference type="NCBIfam" id="TIGR00756">
    <property type="entry name" value="PPR"/>
    <property type="match status" value="4"/>
</dbReference>
<dbReference type="FunFam" id="1.25.40.10:FF:000073">
    <property type="entry name" value="Pentatricopeptide repeat-containing protein chloroplastic"/>
    <property type="match status" value="1"/>
</dbReference>
<dbReference type="GO" id="GO:0009451">
    <property type="term" value="P:RNA modification"/>
    <property type="evidence" value="ECO:0007669"/>
    <property type="project" value="InterPro"/>
</dbReference>
<proteinExistence type="predicted"/>
<dbReference type="SUPFAM" id="SSF48452">
    <property type="entry name" value="TPR-like"/>
    <property type="match status" value="1"/>
</dbReference>
<dbReference type="GO" id="GO:0003723">
    <property type="term" value="F:RNA binding"/>
    <property type="evidence" value="ECO:0007669"/>
    <property type="project" value="InterPro"/>
</dbReference>
<sequence length="493" mass="54483">MHEYRLCEDFSHGTSNFVGGFALCRVVKRNDNGLKTSDLESKAKRDSDHQIQHALKSAQCSEAVYQSATTPWLPSSAESNSPCSPSHLSSINFAGDDFLINDFHGDECLSFLPSLEELSDHSFEFDMLKYPNTSLSGAETWNQLVPPTICRQESAGEEANLWLVLTPWPSMRGGPLHGQVLKLGLDSDLYTETTLISMYAACGDVGGARKVFDKMDQRKNRVVWTSMVSWYTMNGYPKDALLLFAEMELEEGMEGDEVAIASALSACAELKDLEYGKKLHCRIRQSGMKICVVLGTALINLYAKCGEMESAREVFDETPERNIVAWSAVISGYAQNNQGKEALKEFKKMVSDSDHKPNAITVMAVLSACAQEGDLALGKWVHVYVEREGLNHSTGLKNSLIDMCSKCRKIDVACEIFEGIKEKDIVSWNAMINGLALHGLGDKALIYFSLMQKDGIKPDDITFIGSWAVEEAEKFIQEMPMKPDGAVWGGGFA</sequence>